<dbReference type="GO" id="GO:0016787">
    <property type="term" value="F:hydrolase activity"/>
    <property type="evidence" value="ECO:0007669"/>
    <property type="project" value="UniProtKB-ARBA"/>
</dbReference>
<dbReference type="Gene3D" id="3.40.50.1820">
    <property type="entry name" value="alpha/beta hydrolase"/>
    <property type="match status" value="1"/>
</dbReference>
<accession>A0A830DA75</accession>
<dbReference type="InterPro" id="IPR000073">
    <property type="entry name" value="AB_hydrolase_1"/>
</dbReference>
<dbReference type="PANTHER" id="PTHR45763:SF21">
    <property type="entry name" value="ALPHA_BETA-HYDROLASES SUPERFAMILY PROTEIN"/>
    <property type="match status" value="1"/>
</dbReference>
<keyword evidence="5" id="KW-1185">Reference proteome</keyword>
<dbReference type="Pfam" id="PF00561">
    <property type="entry name" value="Abhydrolase_1"/>
    <property type="match status" value="1"/>
</dbReference>
<evidence type="ECO:0000259" key="3">
    <source>
        <dbReference type="Pfam" id="PF00561"/>
    </source>
</evidence>
<dbReference type="InterPro" id="IPR029058">
    <property type="entry name" value="AB_hydrolase_fold"/>
</dbReference>
<gene>
    <name evidence="4" type="ORF">PHJA_002469000</name>
</gene>
<keyword evidence="2" id="KW-0812">Transmembrane</keyword>
<dbReference type="AlphaFoldDB" id="A0A830DA75"/>
<dbReference type="PANTHER" id="PTHR45763">
    <property type="entry name" value="HYDROLASE, ALPHA/BETA FOLD FAMILY PROTEIN, EXPRESSED-RELATED"/>
    <property type="match status" value="1"/>
</dbReference>
<feature type="domain" description="AB hydrolase-1" evidence="3">
    <location>
        <begin position="100"/>
        <end position="359"/>
    </location>
</feature>
<sequence>MAGNTSKKISAASARAHTRKSSQTAKNPFGFSSKMIAQIAIGALIGFMGYAYLAIRPPAPKICGSPGGPPVTSPRVKLSDGRHLAYKEKGVAKDEAKYKIIVCHGFGDSKDFHLPVSEELINELRVYILSFDRAGYGESDPNPARSVKSEAFDIQELADKLHLGPKFYLIGISMGAYPVYGCLKYLPHRVSGAALVVPLTNYWWRCLPSKLSKEALGKQLFQDVLTFRIAHYAPWLLNWWMTQKWVPSFSALQGKLDVFSRSDLEILKLPSGISKEEQEKIPQQGVHECLHRDMIVGFGNWEFGPTDIDNPFPNNEGSVHIWQGYEDKLIPYELNRYLSQQLPWIQYHEVPDVGHLLIYNATLCEAIFKALLSSNIVV</sequence>
<dbReference type="OrthoDB" id="294702at2759"/>
<keyword evidence="2" id="KW-0472">Membrane</keyword>
<feature type="transmembrane region" description="Helical" evidence="2">
    <location>
        <begin position="35"/>
        <end position="55"/>
    </location>
</feature>
<dbReference type="SUPFAM" id="SSF53474">
    <property type="entry name" value="alpha/beta-Hydrolases"/>
    <property type="match status" value="1"/>
</dbReference>
<proteinExistence type="predicted"/>
<name>A0A830DA75_9LAMI</name>
<dbReference type="Proteomes" id="UP000653305">
    <property type="component" value="Unassembled WGS sequence"/>
</dbReference>
<organism evidence="4 5">
    <name type="scientific">Phtheirospermum japonicum</name>
    <dbReference type="NCBI Taxonomy" id="374723"/>
    <lineage>
        <taxon>Eukaryota</taxon>
        <taxon>Viridiplantae</taxon>
        <taxon>Streptophyta</taxon>
        <taxon>Embryophyta</taxon>
        <taxon>Tracheophyta</taxon>
        <taxon>Spermatophyta</taxon>
        <taxon>Magnoliopsida</taxon>
        <taxon>eudicotyledons</taxon>
        <taxon>Gunneridae</taxon>
        <taxon>Pentapetalae</taxon>
        <taxon>asterids</taxon>
        <taxon>lamiids</taxon>
        <taxon>Lamiales</taxon>
        <taxon>Orobanchaceae</taxon>
        <taxon>Orobanchaceae incertae sedis</taxon>
        <taxon>Phtheirospermum</taxon>
    </lineage>
</organism>
<protein>
    <recommendedName>
        <fullName evidence="3">AB hydrolase-1 domain-containing protein</fullName>
    </recommendedName>
</protein>
<evidence type="ECO:0000313" key="5">
    <source>
        <dbReference type="Proteomes" id="UP000653305"/>
    </source>
</evidence>
<evidence type="ECO:0000256" key="1">
    <source>
        <dbReference type="SAM" id="MobiDB-lite"/>
    </source>
</evidence>
<dbReference type="FunFam" id="3.40.50.1820:FF:000270">
    <property type="entry name" value="Alpha/beta-Hydrolases superfamily protein"/>
    <property type="match status" value="1"/>
</dbReference>
<evidence type="ECO:0000313" key="4">
    <source>
        <dbReference type="EMBL" id="GFQ03252.1"/>
    </source>
</evidence>
<keyword evidence="2" id="KW-1133">Transmembrane helix</keyword>
<evidence type="ECO:0000256" key="2">
    <source>
        <dbReference type="SAM" id="Phobius"/>
    </source>
</evidence>
<feature type="region of interest" description="Disordered" evidence="1">
    <location>
        <begin position="1"/>
        <end position="25"/>
    </location>
</feature>
<reference evidence="4" key="1">
    <citation type="submission" date="2020-07" db="EMBL/GenBank/DDBJ databases">
        <title>Ethylene signaling mediates host invasion by parasitic plants.</title>
        <authorList>
            <person name="Yoshida S."/>
        </authorList>
    </citation>
    <scope>NUCLEOTIDE SEQUENCE</scope>
    <source>
        <strain evidence="4">Okayama</strain>
    </source>
</reference>
<comment type="caution">
    <text evidence="4">The sequence shown here is derived from an EMBL/GenBank/DDBJ whole genome shotgun (WGS) entry which is preliminary data.</text>
</comment>
<dbReference type="EMBL" id="BMAC01000812">
    <property type="protein sequence ID" value="GFQ03252.1"/>
    <property type="molecule type" value="Genomic_DNA"/>
</dbReference>